<accession>B8I6Y8</accession>
<dbReference type="InterPro" id="IPR036097">
    <property type="entry name" value="HisK_dim/P_sf"/>
</dbReference>
<evidence type="ECO:0000256" key="4">
    <source>
        <dbReference type="ARBA" id="ARBA00022475"/>
    </source>
</evidence>
<evidence type="ECO:0000256" key="3">
    <source>
        <dbReference type="ARBA" id="ARBA00012438"/>
    </source>
</evidence>
<name>B8I6Y8_RUMCH</name>
<evidence type="ECO:0000259" key="16">
    <source>
        <dbReference type="PROSITE" id="PS50109"/>
    </source>
</evidence>
<dbReference type="Gene3D" id="3.30.565.10">
    <property type="entry name" value="Histidine kinase-like ATPase, C-terminal domain"/>
    <property type="match status" value="1"/>
</dbReference>
<dbReference type="OrthoDB" id="9792991at2"/>
<dbReference type="CDD" id="cd00082">
    <property type="entry name" value="HisKA"/>
    <property type="match status" value="1"/>
</dbReference>
<keyword evidence="9 18" id="KW-0418">Kinase</keyword>
<evidence type="ECO:0000313" key="18">
    <source>
        <dbReference type="EMBL" id="ACL76980.1"/>
    </source>
</evidence>
<evidence type="ECO:0000313" key="19">
    <source>
        <dbReference type="Proteomes" id="UP000001349"/>
    </source>
</evidence>
<keyword evidence="13 15" id="KW-0472">Membrane</keyword>
<keyword evidence="12" id="KW-0902">Two-component regulatory system</keyword>
<dbReference type="Gene3D" id="1.10.287.130">
    <property type="match status" value="1"/>
</dbReference>
<dbReference type="SUPFAM" id="SSF55874">
    <property type="entry name" value="ATPase domain of HSP90 chaperone/DNA topoisomerase II/histidine kinase"/>
    <property type="match status" value="1"/>
</dbReference>
<keyword evidence="10" id="KW-0067">ATP-binding</keyword>
<dbReference type="eggNOG" id="COG5002">
    <property type="taxonomic scope" value="Bacteria"/>
</dbReference>
<evidence type="ECO:0000256" key="1">
    <source>
        <dbReference type="ARBA" id="ARBA00000085"/>
    </source>
</evidence>
<dbReference type="RefSeq" id="WP_015926064.1">
    <property type="nucleotide sequence ID" value="NC_011898.1"/>
</dbReference>
<keyword evidence="14" id="KW-0175">Coiled coil</keyword>
<feature type="coiled-coil region" evidence="14">
    <location>
        <begin position="110"/>
        <end position="144"/>
    </location>
</feature>
<evidence type="ECO:0000256" key="14">
    <source>
        <dbReference type="SAM" id="Coils"/>
    </source>
</evidence>
<gene>
    <name evidence="18" type="ordered locus">Ccel_2657</name>
</gene>
<dbReference type="Gene3D" id="6.10.340.10">
    <property type="match status" value="1"/>
</dbReference>
<organism evidence="18 19">
    <name type="scientific">Ruminiclostridium cellulolyticum (strain ATCC 35319 / DSM 5812 / JCM 6584 / H10)</name>
    <name type="common">Clostridium cellulolyticum</name>
    <dbReference type="NCBI Taxonomy" id="394503"/>
    <lineage>
        <taxon>Bacteria</taxon>
        <taxon>Bacillati</taxon>
        <taxon>Bacillota</taxon>
        <taxon>Clostridia</taxon>
        <taxon>Eubacteriales</taxon>
        <taxon>Oscillospiraceae</taxon>
        <taxon>Ruminiclostridium</taxon>
    </lineage>
</organism>
<dbReference type="STRING" id="394503.Ccel_2657"/>
<evidence type="ECO:0000256" key="6">
    <source>
        <dbReference type="ARBA" id="ARBA00022679"/>
    </source>
</evidence>
<evidence type="ECO:0000256" key="11">
    <source>
        <dbReference type="ARBA" id="ARBA00022989"/>
    </source>
</evidence>
<dbReference type="Pfam" id="PF00672">
    <property type="entry name" value="HAMP"/>
    <property type="match status" value="1"/>
</dbReference>
<feature type="domain" description="Histidine kinase" evidence="16">
    <location>
        <begin position="144"/>
        <end position="362"/>
    </location>
</feature>
<dbReference type="SUPFAM" id="SSF47384">
    <property type="entry name" value="Homodimeric domain of signal transducing histidine kinase"/>
    <property type="match status" value="1"/>
</dbReference>
<dbReference type="AlphaFoldDB" id="B8I6Y8"/>
<dbReference type="InterPro" id="IPR036890">
    <property type="entry name" value="HATPase_C_sf"/>
</dbReference>
<dbReference type="SMART" id="SM00304">
    <property type="entry name" value="HAMP"/>
    <property type="match status" value="1"/>
</dbReference>
<evidence type="ECO:0000256" key="2">
    <source>
        <dbReference type="ARBA" id="ARBA00004651"/>
    </source>
</evidence>
<evidence type="ECO:0000256" key="10">
    <source>
        <dbReference type="ARBA" id="ARBA00022840"/>
    </source>
</evidence>
<evidence type="ECO:0000256" key="15">
    <source>
        <dbReference type="SAM" id="Phobius"/>
    </source>
</evidence>
<keyword evidence="4" id="KW-1003">Cell membrane</keyword>
<comment type="catalytic activity">
    <reaction evidence="1">
        <text>ATP + protein L-histidine = ADP + protein N-phospho-L-histidine.</text>
        <dbReference type="EC" id="2.7.13.3"/>
    </reaction>
</comment>
<dbReference type="SMART" id="SM00387">
    <property type="entry name" value="HATPase_c"/>
    <property type="match status" value="1"/>
</dbReference>
<dbReference type="InterPro" id="IPR050398">
    <property type="entry name" value="HssS/ArlS-like"/>
</dbReference>
<dbReference type="InterPro" id="IPR003594">
    <property type="entry name" value="HATPase_dom"/>
</dbReference>
<dbReference type="EMBL" id="CP001348">
    <property type="protein sequence ID" value="ACL76980.1"/>
    <property type="molecule type" value="Genomic_DNA"/>
</dbReference>
<evidence type="ECO:0000256" key="5">
    <source>
        <dbReference type="ARBA" id="ARBA00022553"/>
    </source>
</evidence>
<dbReference type="InterPro" id="IPR003661">
    <property type="entry name" value="HisK_dim/P_dom"/>
</dbReference>
<feature type="transmembrane region" description="Helical" evidence="15">
    <location>
        <begin position="12"/>
        <end position="40"/>
    </location>
</feature>
<dbReference type="PROSITE" id="PS50109">
    <property type="entry name" value="HIS_KIN"/>
    <property type="match status" value="1"/>
</dbReference>
<dbReference type="Proteomes" id="UP000001349">
    <property type="component" value="Chromosome"/>
</dbReference>
<proteinExistence type="predicted"/>
<feature type="domain" description="HAMP" evidence="17">
    <location>
        <begin position="83"/>
        <end position="129"/>
    </location>
</feature>
<keyword evidence="7 15" id="KW-0812">Transmembrane</keyword>
<evidence type="ECO:0000256" key="8">
    <source>
        <dbReference type="ARBA" id="ARBA00022741"/>
    </source>
</evidence>
<evidence type="ECO:0000256" key="9">
    <source>
        <dbReference type="ARBA" id="ARBA00022777"/>
    </source>
</evidence>
<sequence precursor="true">MRAKLNSIRIKLILTYLLSAVLAGVCVFFVFMTVCIAFYYNYEDFLNWVNANVVVFLLAVMLVFIMLMSAFFLLLTKKSIKFIEKITQLVEQISEGNLGIQIFDERTDELGNLSKAVNKMSSELERLIAEEKRWEKSKDEMINNISHDLRTPLTSIIGYLQMIIECKQNDNEDYMMQYAHVAYSKCEQLKLLVDQLFEFTNVSSKEYKLDITKIDVAELVRQVVAGLMPILQEKNICCRIDFPDEKVYTSADGTLIARVFDNLISNAVKYSPNGGNIDVMLRKEPFGAFVRVTNYGITIPEQNLPYIFDRFYRVDKSRSNSCAGVGLGLAIVKSIVEKHKGEIHVKSNDNKTVFEVRLNTNT</sequence>
<protein>
    <recommendedName>
        <fullName evidence="3">histidine kinase</fullName>
        <ecNumber evidence="3">2.7.13.3</ecNumber>
    </recommendedName>
</protein>
<dbReference type="Pfam" id="PF02518">
    <property type="entry name" value="HATPase_c"/>
    <property type="match status" value="1"/>
</dbReference>
<comment type="subcellular location">
    <subcellularLocation>
        <location evidence="2">Cell membrane</location>
        <topology evidence="2">Multi-pass membrane protein</topology>
    </subcellularLocation>
</comment>
<evidence type="ECO:0000256" key="13">
    <source>
        <dbReference type="ARBA" id="ARBA00023136"/>
    </source>
</evidence>
<dbReference type="GO" id="GO:0005886">
    <property type="term" value="C:plasma membrane"/>
    <property type="evidence" value="ECO:0007669"/>
    <property type="project" value="UniProtKB-SubCell"/>
</dbReference>
<keyword evidence="8" id="KW-0547">Nucleotide-binding</keyword>
<evidence type="ECO:0000256" key="7">
    <source>
        <dbReference type="ARBA" id="ARBA00022692"/>
    </source>
</evidence>
<dbReference type="PANTHER" id="PTHR45528:SF1">
    <property type="entry name" value="SENSOR HISTIDINE KINASE CPXA"/>
    <property type="match status" value="1"/>
</dbReference>
<dbReference type="KEGG" id="cce:Ccel_2657"/>
<dbReference type="SMART" id="SM00388">
    <property type="entry name" value="HisKA"/>
    <property type="match status" value="1"/>
</dbReference>
<feature type="transmembrane region" description="Helical" evidence="15">
    <location>
        <begin position="52"/>
        <end position="75"/>
    </location>
</feature>
<keyword evidence="6" id="KW-0808">Transferase</keyword>
<dbReference type="EC" id="2.7.13.3" evidence="3"/>
<dbReference type="InterPro" id="IPR004358">
    <property type="entry name" value="Sig_transdc_His_kin-like_C"/>
</dbReference>
<dbReference type="PRINTS" id="PR00344">
    <property type="entry name" value="BCTRLSENSOR"/>
</dbReference>
<evidence type="ECO:0000256" key="12">
    <source>
        <dbReference type="ARBA" id="ARBA00023012"/>
    </source>
</evidence>
<dbReference type="HOGENOM" id="CLU_000445_89_3_9"/>
<dbReference type="PANTHER" id="PTHR45528">
    <property type="entry name" value="SENSOR HISTIDINE KINASE CPXA"/>
    <property type="match status" value="1"/>
</dbReference>
<dbReference type="FunFam" id="3.30.565.10:FF:000013">
    <property type="entry name" value="Two-component sensor histidine kinase"/>
    <property type="match status" value="1"/>
</dbReference>
<keyword evidence="19" id="KW-1185">Reference proteome</keyword>
<dbReference type="SUPFAM" id="SSF158472">
    <property type="entry name" value="HAMP domain-like"/>
    <property type="match status" value="1"/>
</dbReference>
<keyword evidence="11 15" id="KW-1133">Transmembrane helix</keyword>
<dbReference type="GO" id="GO:0005524">
    <property type="term" value="F:ATP binding"/>
    <property type="evidence" value="ECO:0007669"/>
    <property type="project" value="UniProtKB-KW"/>
</dbReference>
<evidence type="ECO:0000259" key="17">
    <source>
        <dbReference type="PROSITE" id="PS50885"/>
    </source>
</evidence>
<reference evidence="18 19" key="1">
    <citation type="submission" date="2009-01" db="EMBL/GenBank/DDBJ databases">
        <title>Complete sequence of Clostridium cellulolyticum H10.</title>
        <authorList>
            <consortium name="US DOE Joint Genome Institute"/>
            <person name="Lucas S."/>
            <person name="Copeland A."/>
            <person name="Lapidus A."/>
            <person name="Glavina del Rio T."/>
            <person name="Dalin E."/>
            <person name="Tice H."/>
            <person name="Bruce D."/>
            <person name="Goodwin L."/>
            <person name="Pitluck S."/>
            <person name="Chertkov O."/>
            <person name="Saunders E."/>
            <person name="Brettin T."/>
            <person name="Detter J.C."/>
            <person name="Han C."/>
            <person name="Larimer F."/>
            <person name="Land M."/>
            <person name="Hauser L."/>
            <person name="Kyrpides N."/>
            <person name="Ivanova N."/>
            <person name="Zhou J."/>
            <person name="Richardson P."/>
        </authorList>
    </citation>
    <scope>NUCLEOTIDE SEQUENCE [LARGE SCALE GENOMIC DNA]</scope>
    <source>
        <strain evidence="19">ATCC 35319 / DSM 5812 / JCM 6584 / H10</strain>
    </source>
</reference>
<dbReference type="InterPro" id="IPR003660">
    <property type="entry name" value="HAMP_dom"/>
</dbReference>
<dbReference type="GO" id="GO:0000155">
    <property type="term" value="F:phosphorelay sensor kinase activity"/>
    <property type="evidence" value="ECO:0007669"/>
    <property type="project" value="InterPro"/>
</dbReference>
<dbReference type="CDD" id="cd06225">
    <property type="entry name" value="HAMP"/>
    <property type="match status" value="1"/>
</dbReference>
<dbReference type="PROSITE" id="PS50885">
    <property type="entry name" value="HAMP"/>
    <property type="match status" value="1"/>
</dbReference>
<keyword evidence="5" id="KW-0597">Phosphoprotein</keyword>
<dbReference type="InterPro" id="IPR005467">
    <property type="entry name" value="His_kinase_dom"/>
</dbReference>
<dbReference type="Pfam" id="PF00512">
    <property type="entry name" value="HisKA"/>
    <property type="match status" value="1"/>
</dbReference>